<feature type="region of interest" description="Disordered" evidence="8">
    <location>
        <begin position="552"/>
        <end position="657"/>
    </location>
</feature>
<dbReference type="Gene3D" id="1.25.40.770">
    <property type="entry name" value="TAF6, C-terminal HEAT repeat domain"/>
    <property type="match status" value="1"/>
</dbReference>
<dbReference type="InterPro" id="IPR037796">
    <property type="entry name" value="TAF6"/>
</dbReference>
<comment type="subunit">
    <text evidence="3">The nucleosome is a histone octamer containing two molecules each of H2A, H2B, H3 and H4 assembled in one H3-H4 heterotetramer and two H2A-H2B heterodimers. The octamer wraps approximately 147 bp of DNA.</text>
</comment>
<name>A0AAN9GCR3_9CAEN</name>
<dbReference type="Proteomes" id="UP001374579">
    <property type="component" value="Unassembled WGS sequence"/>
</dbReference>
<feature type="compositionally biased region" description="Basic and acidic residues" evidence="8">
    <location>
        <begin position="566"/>
        <end position="582"/>
    </location>
</feature>
<sequence>MIEEKAFAIITKDSVQLMAEGAGHNCVSDDVAVLLGEDVSYRLREAVMKSAAFMKNAKRRRLCPEDFNQALQNSDVPPILGHGTSVDSTIFRQTREGELHFVEDPEVNLSNAVGNSYVPKSLGKVSVKGQWMAVEGVNKFLTHGNSHSQNAYRNAKREVPAELMEYYSQITKALLGSHTVLVKWALADLSTNVGVTQLLPYFVNFVANGVKAAGHDVLKLTLLLRTVEALVKNPHLFLETQPYLSLLVQSLESCLLEPLAGYANQQSVDHWMMRQFAAYLLADIVRKCNNETNHLHSSVTKRLSESLQDLTRPFCSHYGAVMALMAFGATEVKTVVVPQLEALLPHVSSFMESLQPARQHLYFDALKVYGALQLAIEKMLKTQMEEFLAVHEENDECRSTDGNPPTALDSACDMVKLYQKLSDSFGGTLSVQLPVMELSNVFGRHPPQDHVILGDPDSRRSGDDLLSDLMQQVRKQERERQERQKRQQWSEVQNPVGHQGMDGGELFHSARPKYGQWDESDNMNAESGYQEQMAVSSTISDPMKGTLKLKIKRHAQGQGSPSMHAGKSEVQRQNREVYEKDMRHKKKRKQSSKNPWDYGAFDSGELSDPEDLQFHSHQLLGHPSSVGESSGSDSLSFQRKGKLMLKLKVPTKESPSD</sequence>
<dbReference type="SUPFAM" id="SSF48371">
    <property type="entry name" value="ARM repeat"/>
    <property type="match status" value="1"/>
</dbReference>
<dbReference type="InterPro" id="IPR011442">
    <property type="entry name" value="TAF6_C"/>
</dbReference>
<evidence type="ECO:0000256" key="5">
    <source>
        <dbReference type="ARBA" id="ARBA00023015"/>
    </source>
</evidence>
<protein>
    <recommendedName>
        <fullName evidence="4">Histone H4</fullName>
    </recommendedName>
</protein>
<evidence type="ECO:0000313" key="10">
    <source>
        <dbReference type="EMBL" id="KAK7103487.1"/>
    </source>
</evidence>
<evidence type="ECO:0000256" key="1">
    <source>
        <dbReference type="ARBA" id="ARBA00004123"/>
    </source>
</evidence>
<dbReference type="PANTHER" id="PTHR10221:SF22">
    <property type="entry name" value="TAF6-LIKE RNA POLYMERASE II P300_CBP-ASSOCIATED FACTOR-ASSOCIATED FACTOR 65 KDA SUBUNIT 6L"/>
    <property type="match status" value="1"/>
</dbReference>
<accession>A0AAN9GCR3</accession>
<dbReference type="GO" id="GO:0051123">
    <property type="term" value="P:RNA polymerase II preinitiation complex assembly"/>
    <property type="evidence" value="ECO:0007669"/>
    <property type="project" value="TreeGrafter"/>
</dbReference>
<evidence type="ECO:0000256" key="2">
    <source>
        <dbReference type="ARBA" id="ARBA00007688"/>
    </source>
</evidence>
<dbReference type="PANTHER" id="PTHR10221">
    <property type="entry name" value="TRANSCRIPTION INITIATION FACTOR TFIID SUBUNIT 6"/>
    <property type="match status" value="1"/>
</dbReference>
<feature type="domain" description="TATA box binding protein associated factor (TAF) histone-like fold" evidence="9">
    <location>
        <begin position="8"/>
        <end position="72"/>
    </location>
</feature>
<comment type="similarity">
    <text evidence="2">Belongs to the TAF6 family.</text>
</comment>
<evidence type="ECO:0000256" key="6">
    <source>
        <dbReference type="ARBA" id="ARBA00023163"/>
    </source>
</evidence>
<dbReference type="SMART" id="SM00803">
    <property type="entry name" value="TAF"/>
    <property type="match status" value="1"/>
</dbReference>
<evidence type="ECO:0000256" key="3">
    <source>
        <dbReference type="ARBA" id="ARBA00011538"/>
    </source>
</evidence>
<dbReference type="Pfam" id="PF02969">
    <property type="entry name" value="TAF"/>
    <property type="match status" value="1"/>
</dbReference>
<evidence type="ECO:0000256" key="4">
    <source>
        <dbReference type="ARBA" id="ARBA00020836"/>
    </source>
</evidence>
<organism evidence="10 11">
    <name type="scientific">Littorina saxatilis</name>
    <dbReference type="NCBI Taxonomy" id="31220"/>
    <lineage>
        <taxon>Eukaryota</taxon>
        <taxon>Metazoa</taxon>
        <taxon>Spiralia</taxon>
        <taxon>Lophotrochozoa</taxon>
        <taxon>Mollusca</taxon>
        <taxon>Gastropoda</taxon>
        <taxon>Caenogastropoda</taxon>
        <taxon>Littorinimorpha</taxon>
        <taxon>Littorinoidea</taxon>
        <taxon>Littorinidae</taxon>
        <taxon>Littorina</taxon>
    </lineage>
</organism>
<dbReference type="InterPro" id="IPR004823">
    <property type="entry name" value="TAF_TATA-bd_Histone-like_dom"/>
</dbReference>
<feature type="compositionally biased region" description="Low complexity" evidence="8">
    <location>
        <begin position="621"/>
        <end position="636"/>
    </location>
</feature>
<keyword evidence="6" id="KW-0804">Transcription</keyword>
<evidence type="ECO:0000313" key="11">
    <source>
        <dbReference type="Proteomes" id="UP001374579"/>
    </source>
</evidence>
<feature type="region of interest" description="Disordered" evidence="8">
    <location>
        <begin position="473"/>
        <end position="509"/>
    </location>
</feature>
<dbReference type="CDD" id="cd22932">
    <property type="entry name" value="HFD_TAF6L"/>
    <property type="match status" value="1"/>
</dbReference>
<comment type="caution">
    <text evidence="10">The sequence shown here is derived from an EMBL/GenBank/DDBJ whole genome shotgun (WGS) entry which is preliminary data.</text>
</comment>
<dbReference type="GO" id="GO:0005669">
    <property type="term" value="C:transcription factor TFIID complex"/>
    <property type="evidence" value="ECO:0007669"/>
    <property type="project" value="InterPro"/>
</dbReference>
<evidence type="ECO:0000259" key="9">
    <source>
        <dbReference type="SMART" id="SM00803"/>
    </source>
</evidence>
<dbReference type="SUPFAM" id="SSF47113">
    <property type="entry name" value="Histone-fold"/>
    <property type="match status" value="1"/>
</dbReference>
<dbReference type="GO" id="GO:0003713">
    <property type="term" value="F:transcription coactivator activity"/>
    <property type="evidence" value="ECO:0007669"/>
    <property type="project" value="TreeGrafter"/>
</dbReference>
<dbReference type="GO" id="GO:0046695">
    <property type="term" value="C:SLIK (SAGA-like) complex"/>
    <property type="evidence" value="ECO:0007669"/>
    <property type="project" value="InterPro"/>
</dbReference>
<dbReference type="AlphaFoldDB" id="A0AAN9GCR3"/>
<dbReference type="GO" id="GO:0000124">
    <property type="term" value="C:SAGA complex"/>
    <property type="evidence" value="ECO:0007669"/>
    <property type="project" value="InterPro"/>
</dbReference>
<dbReference type="InterPro" id="IPR016024">
    <property type="entry name" value="ARM-type_fold"/>
</dbReference>
<reference evidence="10 11" key="1">
    <citation type="submission" date="2024-02" db="EMBL/GenBank/DDBJ databases">
        <title>Chromosome-scale genome assembly of the rough periwinkle Littorina saxatilis.</title>
        <authorList>
            <person name="De Jode A."/>
            <person name="Faria R."/>
            <person name="Formenti G."/>
            <person name="Sims Y."/>
            <person name="Smith T.P."/>
            <person name="Tracey A."/>
            <person name="Wood J.M.D."/>
            <person name="Zagrodzka Z.B."/>
            <person name="Johannesson K."/>
            <person name="Butlin R.K."/>
            <person name="Leder E.H."/>
        </authorList>
    </citation>
    <scope>NUCLEOTIDE SEQUENCE [LARGE SCALE GENOMIC DNA]</scope>
    <source>
        <strain evidence="10">Snail1</strain>
        <tissue evidence="10">Muscle</tissue>
    </source>
</reference>
<dbReference type="Gene3D" id="1.10.20.10">
    <property type="entry name" value="Histone, subunit A"/>
    <property type="match status" value="1"/>
</dbReference>
<gene>
    <name evidence="10" type="ORF">V1264_018372</name>
</gene>
<proteinExistence type="inferred from homology"/>
<dbReference type="GO" id="GO:0016251">
    <property type="term" value="F:RNA polymerase II general transcription initiation factor activity"/>
    <property type="evidence" value="ECO:0007669"/>
    <property type="project" value="InterPro"/>
</dbReference>
<dbReference type="InterPro" id="IPR046344">
    <property type="entry name" value="TAF6_C_sf"/>
</dbReference>
<dbReference type="GO" id="GO:0046982">
    <property type="term" value="F:protein heterodimerization activity"/>
    <property type="evidence" value="ECO:0007669"/>
    <property type="project" value="InterPro"/>
</dbReference>
<dbReference type="Pfam" id="PF07571">
    <property type="entry name" value="TAF6_C"/>
    <property type="match status" value="1"/>
</dbReference>
<feature type="compositionally biased region" description="Basic and acidic residues" evidence="8">
    <location>
        <begin position="474"/>
        <end position="485"/>
    </location>
</feature>
<evidence type="ECO:0000256" key="7">
    <source>
        <dbReference type="ARBA" id="ARBA00023242"/>
    </source>
</evidence>
<keyword evidence="11" id="KW-1185">Reference proteome</keyword>
<keyword evidence="5" id="KW-0805">Transcription regulation</keyword>
<evidence type="ECO:0000256" key="8">
    <source>
        <dbReference type="SAM" id="MobiDB-lite"/>
    </source>
</evidence>
<comment type="subcellular location">
    <subcellularLocation>
        <location evidence="1">Nucleus</location>
    </subcellularLocation>
</comment>
<dbReference type="EMBL" id="JBAMIC010000008">
    <property type="protein sequence ID" value="KAK7103487.1"/>
    <property type="molecule type" value="Genomic_DNA"/>
</dbReference>
<dbReference type="InterPro" id="IPR009072">
    <property type="entry name" value="Histone-fold"/>
</dbReference>
<keyword evidence="7" id="KW-0539">Nucleus</keyword>
<dbReference type="CDD" id="cd08050">
    <property type="entry name" value="TAF6C"/>
    <property type="match status" value="1"/>
</dbReference>